<organism evidence="9 10">
    <name type="scientific">Pedobacter hiemivivus</name>
    <dbReference type="NCBI Taxonomy" id="2530454"/>
    <lineage>
        <taxon>Bacteria</taxon>
        <taxon>Pseudomonadati</taxon>
        <taxon>Bacteroidota</taxon>
        <taxon>Sphingobacteriia</taxon>
        <taxon>Sphingobacteriales</taxon>
        <taxon>Sphingobacteriaceae</taxon>
        <taxon>Pedobacter</taxon>
    </lineage>
</organism>
<dbReference type="NCBIfam" id="TIGR04056">
    <property type="entry name" value="OMP_RagA_SusC"/>
    <property type="match status" value="1"/>
</dbReference>
<dbReference type="GO" id="GO:0009279">
    <property type="term" value="C:cell outer membrane"/>
    <property type="evidence" value="ECO:0007669"/>
    <property type="project" value="UniProtKB-SubCell"/>
</dbReference>
<dbReference type="InterPro" id="IPR023996">
    <property type="entry name" value="TonB-dep_OMP_SusC/RagA"/>
</dbReference>
<evidence type="ECO:0000259" key="8">
    <source>
        <dbReference type="Pfam" id="PF07715"/>
    </source>
</evidence>
<dbReference type="Gene3D" id="2.40.170.20">
    <property type="entry name" value="TonB-dependent receptor, beta-barrel domain"/>
    <property type="match status" value="1"/>
</dbReference>
<comment type="similarity">
    <text evidence="7">Belongs to the TonB-dependent receptor family.</text>
</comment>
<dbReference type="Pfam" id="PF13715">
    <property type="entry name" value="CarbopepD_reg_2"/>
    <property type="match status" value="1"/>
</dbReference>
<dbReference type="InterPro" id="IPR012910">
    <property type="entry name" value="Plug_dom"/>
</dbReference>
<evidence type="ECO:0000256" key="4">
    <source>
        <dbReference type="ARBA" id="ARBA00022692"/>
    </source>
</evidence>
<feature type="domain" description="TonB-dependent receptor plug" evidence="8">
    <location>
        <begin position="139"/>
        <end position="260"/>
    </location>
</feature>
<dbReference type="InterPro" id="IPR037066">
    <property type="entry name" value="Plug_dom_sf"/>
</dbReference>
<evidence type="ECO:0000256" key="1">
    <source>
        <dbReference type="ARBA" id="ARBA00004571"/>
    </source>
</evidence>
<dbReference type="Proteomes" id="UP000309594">
    <property type="component" value="Unassembled WGS sequence"/>
</dbReference>
<gene>
    <name evidence="9" type="ORF">FBD94_12100</name>
</gene>
<evidence type="ECO:0000256" key="3">
    <source>
        <dbReference type="ARBA" id="ARBA00022452"/>
    </source>
</evidence>
<name>A0A4U1GBU1_9SPHI</name>
<evidence type="ECO:0000256" key="6">
    <source>
        <dbReference type="ARBA" id="ARBA00023237"/>
    </source>
</evidence>
<dbReference type="Gene3D" id="2.60.40.1120">
    <property type="entry name" value="Carboxypeptidase-like, regulatory domain"/>
    <property type="match status" value="1"/>
</dbReference>
<dbReference type="EMBL" id="SWDX01000004">
    <property type="protein sequence ID" value="TKC61278.1"/>
    <property type="molecule type" value="Genomic_DNA"/>
</dbReference>
<dbReference type="InterPro" id="IPR036942">
    <property type="entry name" value="Beta-barrel_TonB_sf"/>
</dbReference>
<dbReference type="Gene3D" id="2.170.130.10">
    <property type="entry name" value="TonB-dependent receptor, plug domain"/>
    <property type="match status" value="1"/>
</dbReference>
<protein>
    <submittedName>
        <fullName evidence="9">TonB-dependent receptor</fullName>
    </submittedName>
</protein>
<keyword evidence="5 7" id="KW-0472">Membrane</keyword>
<dbReference type="InterPro" id="IPR039426">
    <property type="entry name" value="TonB-dep_rcpt-like"/>
</dbReference>
<accession>A0A4U1GBU1</accession>
<evidence type="ECO:0000256" key="5">
    <source>
        <dbReference type="ARBA" id="ARBA00023136"/>
    </source>
</evidence>
<comment type="caution">
    <text evidence="9">The sequence shown here is derived from an EMBL/GenBank/DDBJ whole genome shotgun (WGS) entry which is preliminary data.</text>
</comment>
<dbReference type="Pfam" id="PF07715">
    <property type="entry name" value="Plug"/>
    <property type="match status" value="1"/>
</dbReference>
<keyword evidence="6 7" id="KW-0998">Cell outer membrane</keyword>
<keyword evidence="2 7" id="KW-0813">Transport</keyword>
<evidence type="ECO:0000256" key="2">
    <source>
        <dbReference type="ARBA" id="ARBA00022448"/>
    </source>
</evidence>
<reference evidence="9 10" key="1">
    <citation type="submission" date="2019-04" db="EMBL/GenBank/DDBJ databases">
        <title>Pedobacter sp. RP-1-16 sp. nov., isolated from Arctic soil.</title>
        <authorList>
            <person name="Dahal R.H."/>
            <person name="Kim D.-U."/>
        </authorList>
    </citation>
    <scope>NUCLEOTIDE SEQUENCE [LARGE SCALE GENOMIC DNA]</scope>
    <source>
        <strain evidence="9 10">RP-1-16</strain>
    </source>
</reference>
<keyword evidence="3 7" id="KW-1134">Transmembrane beta strand</keyword>
<dbReference type="InterPro" id="IPR008969">
    <property type="entry name" value="CarboxyPept-like_regulatory"/>
</dbReference>
<dbReference type="AlphaFoldDB" id="A0A4U1GBU1"/>
<keyword evidence="9" id="KW-0675">Receptor</keyword>
<dbReference type="NCBIfam" id="TIGR04057">
    <property type="entry name" value="SusC_RagA_signa"/>
    <property type="match status" value="1"/>
</dbReference>
<dbReference type="PROSITE" id="PS52016">
    <property type="entry name" value="TONB_DEPENDENT_REC_3"/>
    <property type="match status" value="1"/>
</dbReference>
<dbReference type="SUPFAM" id="SSF49464">
    <property type="entry name" value="Carboxypeptidase regulatory domain-like"/>
    <property type="match status" value="1"/>
</dbReference>
<dbReference type="SUPFAM" id="SSF56935">
    <property type="entry name" value="Porins"/>
    <property type="match status" value="1"/>
</dbReference>
<evidence type="ECO:0000256" key="7">
    <source>
        <dbReference type="PROSITE-ProRule" id="PRU01360"/>
    </source>
</evidence>
<sequence>MQNFEKARRFFNGLALVQKLKLTSLSLVLLFPLLTIAQTPTKPLVNASISGQVIDSRTSDPLPGALVQLEGVTHSVQTDRDGKFSFVTGQKLPVTLIVSYLGYDKSSVVVTNTPITIKLNQNQKQLSEILIVGYGTQNKREITGSVAKIKASEVIQQPVASFDAQLQGKAAGVQVITNSGVPGEGIFLRVRGTTSINSSSDPLYIVDGVFLNNSSLQATNLGGRVTSPLADINPADIESIEVLKDASATAIYGSRGANGVVLITTKKGNYNNKSTVSFNIANGWVQADKNTVPSLTTGPEAALLANEWWINSGVDNPALNQTFLNRPFRPVSEGGRGLPEEQPTYDRLGDLLRKGRVQDYSLAVQGGSNSSRYYIGAGYTDQEALIKVIKFSRASLKFNFDQKLSEKVSIGLTNSFSKSDRNQARTGDGPQVSLWNSAVSTATFTPKYGEDGLATGVDNTYTLIDNYDVKTQSLRYVGSVFAEAELAKGLKFKTSFSLDYNNYKESAYWNTNTSIGKAVGGQANSDITQNNTWINEQTLTYQKQLGNHKLTLLAGNSFQSNTLSVNSGVGTGFANDNYKLISSASIRTASEGWTGYNLSSFFGRAGYNYLSKYFAEATLRADGSSKFGTNNQWGYFPAFSLGWRLKEESYLTNVDWLSELKLRASYGITGNQSGIDNFASRGLWSGGSSYADVVGSPLPGIGPEQLGNDDLRWEKTKQTDIGLDASFFNNRLAVTLDLYHKYTSDLLLQQPIPSSTGFSVYWANVGEISNKGYELTINSTNLRTRHFTWNTDFNISGNKNKIEKLPSQITQYTRDWVILKEGYSMNSFWLYNQLYVDPNTGAPVFEGQDASGNVTAEDRKIIHSAYPKFYGGLTNNFKYKNFDLGVAFSFQYGNYTLNLQRYFKERNASAGSVTTNVLNRWQKKGDITDIPRLTSVGSNYTIDQSSRYLEDASFLRLKQVTLGYNLPKSTFSKLGLSDVRVYFVGSNLFLWTKYNGDPESGITSNPNAQGLGGFGTPPQPKGFQFGLNVKL</sequence>
<dbReference type="RefSeq" id="WP_136880373.1">
    <property type="nucleotide sequence ID" value="NZ_SWDX01000004.1"/>
</dbReference>
<evidence type="ECO:0000313" key="10">
    <source>
        <dbReference type="Proteomes" id="UP000309594"/>
    </source>
</evidence>
<keyword evidence="4 7" id="KW-0812">Transmembrane</keyword>
<comment type="subcellular location">
    <subcellularLocation>
        <location evidence="1 7">Cell outer membrane</location>
        <topology evidence="1 7">Multi-pass membrane protein</topology>
    </subcellularLocation>
</comment>
<evidence type="ECO:0000313" key="9">
    <source>
        <dbReference type="EMBL" id="TKC61278.1"/>
    </source>
</evidence>
<proteinExistence type="inferred from homology"/>
<dbReference type="InterPro" id="IPR023997">
    <property type="entry name" value="TonB-dep_OMP_SusC/RagA_CS"/>
</dbReference>